<sequence length="220" mass="22962">MSNHAKQAPKHRGAPKHAHIAQAPRRAARNIVLLSSVAAAVTGVSVAAGLAGQQATPAAAGAAEADGFATVGASALTAPTTERREAVVSRDDRRPEAVPAKSVDLAGSGTAAMTDSRKLSDSDPRDIARALLGEFGFSADQFGCLDSLWTRESNWRWNADNPRSSAYGIPQALPGSKMSSAGADWATNPATQIRWGLGYIKGRYGSPCGAWGHSQSHGWY</sequence>
<dbReference type="EMBL" id="BAAAOR010000005">
    <property type="protein sequence ID" value="GAA1505324.1"/>
    <property type="molecule type" value="Genomic_DNA"/>
</dbReference>
<feature type="region of interest" description="Disordered" evidence="1">
    <location>
        <begin position="80"/>
        <end position="101"/>
    </location>
</feature>
<accession>A0ABN1ZV70</accession>
<dbReference type="SUPFAM" id="SSF53955">
    <property type="entry name" value="Lysozyme-like"/>
    <property type="match status" value="1"/>
</dbReference>
<gene>
    <name evidence="2" type="ORF">GCM10009788_06130</name>
</gene>
<proteinExistence type="predicted"/>
<comment type="caution">
    <text evidence="2">The sequence shown here is derived from an EMBL/GenBank/DDBJ whole genome shotgun (WGS) entry which is preliminary data.</text>
</comment>
<feature type="compositionally biased region" description="Basic residues" evidence="1">
    <location>
        <begin position="7"/>
        <end position="19"/>
    </location>
</feature>
<feature type="compositionally biased region" description="Basic and acidic residues" evidence="1">
    <location>
        <begin position="81"/>
        <end position="96"/>
    </location>
</feature>
<dbReference type="RefSeq" id="WP_141004028.1">
    <property type="nucleotide sequence ID" value="NZ_BAAAOR010000005.1"/>
</dbReference>
<evidence type="ECO:0008006" key="4">
    <source>
        <dbReference type="Google" id="ProtNLM"/>
    </source>
</evidence>
<evidence type="ECO:0000256" key="1">
    <source>
        <dbReference type="SAM" id="MobiDB-lite"/>
    </source>
</evidence>
<dbReference type="InterPro" id="IPR023346">
    <property type="entry name" value="Lysozyme-like_dom_sf"/>
</dbReference>
<evidence type="ECO:0000313" key="2">
    <source>
        <dbReference type="EMBL" id="GAA1505324.1"/>
    </source>
</evidence>
<feature type="region of interest" description="Disordered" evidence="1">
    <location>
        <begin position="1"/>
        <end position="23"/>
    </location>
</feature>
<protein>
    <recommendedName>
        <fullName evidence="4">Transglycosylase SLT domain-containing protein</fullName>
    </recommendedName>
</protein>
<organism evidence="2 3">
    <name type="scientific">Nocardioides humi</name>
    <dbReference type="NCBI Taxonomy" id="449461"/>
    <lineage>
        <taxon>Bacteria</taxon>
        <taxon>Bacillati</taxon>
        <taxon>Actinomycetota</taxon>
        <taxon>Actinomycetes</taxon>
        <taxon>Propionibacteriales</taxon>
        <taxon>Nocardioidaceae</taxon>
        <taxon>Nocardioides</taxon>
    </lineage>
</organism>
<keyword evidence="3" id="KW-1185">Reference proteome</keyword>
<evidence type="ECO:0000313" key="3">
    <source>
        <dbReference type="Proteomes" id="UP001500842"/>
    </source>
</evidence>
<reference evidence="2 3" key="1">
    <citation type="journal article" date="2019" name="Int. J. Syst. Evol. Microbiol.">
        <title>The Global Catalogue of Microorganisms (GCM) 10K type strain sequencing project: providing services to taxonomists for standard genome sequencing and annotation.</title>
        <authorList>
            <consortium name="The Broad Institute Genomics Platform"/>
            <consortium name="The Broad Institute Genome Sequencing Center for Infectious Disease"/>
            <person name="Wu L."/>
            <person name="Ma J."/>
        </authorList>
    </citation>
    <scope>NUCLEOTIDE SEQUENCE [LARGE SCALE GENOMIC DNA]</scope>
    <source>
        <strain evidence="2 3">JCM 14942</strain>
    </source>
</reference>
<name>A0ABN1ZV70_9ACTN</name>
<dbReference type="Gene3D" id="1.10.530.10">
    <property type="match status" value="1"/>
</dbReference>
<dbReference type="Proteomes" id="UP001500842">
    <property type="component" value="Unassembled WGS sequence"/>
</dbReference>